<dbReference type="Proteomes" id="UP000278143">
    <property type="component" value="Unassembled WGS sequence"/>
</dbReference>
<organism evidence="1 2">
    <name type="scientific">Syncephalis pseudoplumigaleata</name>
    <dbReference type="NCBI Taxonomy" id="1712513"/>
    <lineage>
        <taxon>Eukaryota</taxon>
        <taxon>Fungi</taxon>
        <taxon>Fungi incertae sedis</taxon>
        <taxon>Zoopagomycota</taxon>
        <taxon>Zoopagomycotina</taxon>
        <taxon>Zoopagomycetes</taxon>
        <taxon>Zoopagales</taxon>
        <taxon>Piptocephalidaceae</taxon>
        <taxon>Syncephalis</taxon>
    </lineage>
</organism>
<name>A0A4P9Z561_9FUNG</name>
<accession>A0A4P9Z561</accession>
<reference evidence="2" key="1">
    <citation type="journal article" date="2018" name="Nat. Microbiol.">
        <title>Leveraging single-cell genomics to expand the fungal tree of life.</title>
        <authorList>
            <person name="Ahrendt S.R."/>
            <person name="Quandt C.A."/>
            <person name="Ciobanu D."/>
            <person name="Clum A."/>
            <person name="Salamov A."/>
            <person name="Andreopoulos B."/>
            <person name="Cheng J.F."/>
            <person name="Woyke T."/>
            <person name="Pelin A."/>
            <person name="Henrissat B."/>
            <person name="Reynolds N.K."/>
            <person name="Benny G.L."/>
            <person name="Smith M.E."/>
            <person name="James T.Y."/>
            <person name="Grigoriev I.V."/>
        </authorList>
    </citation>
    <scope>NUCLEOTIDE SEQUENCE [LARGE SCALE GENOMIC DNA]</scope>
    <source>
        <strain evidence="2">Benny S71-1</strain>
    </source>
</reference>
<sequence>DERNPAPWGRIPDPEDIFGSVQLKEGAIVPRSFQPMPTHRMVSSNGLFRLSDTLHAALLE</sequence>
<dbReference type="OrthoDB" id="5397701at2759"/>
<feature type="non-terminal residue" evidence="1">
    <location>
        <position position="1"/>
    </location>
</feature>
<protein>
    <submittedName>
        <fullName evidence="1">Uncharacterized protein</fullName>
    </submittedName>
</protein>
<evidence type="ECO:0000313" key="1">
    <source>
        <dbReference type="EMBL" id="RKP27733.1"/>
    </source>
</evidence>
<dbReference type="EMBL" id="KZ989160">
    <property type="protein sequence ID" value="RKP27733.1"/>
    <property type="molecule type" value="Genomic_DNA"/>
</dbReference>
<dbReference type="PANTHER" id="PTHR37331">
    <property type="entry name" value="YALI0F11671P"/>
    <property type="match status" value="1"/>
</dbReference>
<proteinExistence type="predicted"/>
<gene>
    <name evidence="1" type="ORF">SYNPS1DRAFT_10650</name>
</gene>
<dbReference type="AlphaFoldDB" id="A0A4P9Z561"/>
<evidence type="ECO:0000313" key="2">
    <source>
        <dbReference type="Proteomes" id="UP000278143"/>
    </source>
</evidence>
<keyword evidence="2" id="KW-1185">Reference proteome</keyword>
<dbReference type="PANTHER" id="PTHR37331:SF1">
    <property type="entry name" value="YALI0F11671P"/>
    <property type="match status" value="1"/>
</dbReference>
<feature type="non-terminal residue" evidence="1">
    <location>
        <position position="60"/>
    </location>
</feature>